<organism evidence="16 17">
    <name type="scientific">Micromonospora nigra</name>
    <dbReference type="NCBI Taxonomy" id="145857"/>
    <lineage>
        <taxon>Bacteria</taxon>
        <taxon>Bacillati</taxon>
        <taxon>Actinomycetota</taxon>
        <taxon>Actinomycetes</taxon>
        <taxon>Micromonosporales</taxon>
        <taxon>Micromonosporaceae</taxon>
        <taxon>Micromonospora</taxon>
    </lineage>
</organism>
<comment type="pathway">
    <text evidence="2 12">Amino-acid biosynthesis; L-lysine biosynthesis via DAP pathway; (S)-tetrahydrodipicolinate from L-aspartate: step 3/4.</text>
</comment>
<dbReference type="InterPro" id="IPR020624">
    <property type="entry name" value="Schiff_base-form_aldolases_CS"/>
</dbReference>
<evidence type="ECO:0000313" key="17">
    <source>
        <dbReference type="Proteomes" id="UP000199699"/>
    </source>
</evidence>
<reference evidence="16 17" key="1">
    <citation type="submission" date="2016-06" db="EMBL/GenBank/DDBJ databases">
        <authorList>
            <person name="Kjaerup R.B."/>
            <person name="Dalgaard T.S."/>
            <person name="Juul-Madsen H.R."/>
        </authorList>
    </citation>
    <scope>NUCLEOTIDE SEQUENCE [LARGE SCALE GENOMIC DNA]</scope>
    <source>
        <strain evidence="16 17">DSM 43818</strain>
    </source>
</reference>
<dbReference type="GO" id="GO:0009089">
    <property type="term" value="P:lysine biosynthetic process via diaminopimelate"/>
    <property type="evidence" value="ECO:0007669"/>
    <property type="project" value="UniProtKB-UniRule"/>
</dbReference>
<keyword evidence="9 12" id="KW-0456">Lyase</keyword>
<feature type="binding site" evidence="12 15">
    <location>
        <position position="61"/>
    </location>
    <ligand>
        <name>pyruvate</name>
        <dbReference type="ChEBI" id="CHEBI:15361"/>
    </ligand>
</feature>
<dbReference type="InterPro" id="IPR005263">
    <property type="entry name" value="DapA"/>
</dbReference>
<dbReference type="OrthoDB" id="9782828at2"/>
<dbReference type="UniPathway" id="UPA00034">
    <property type="reaction ID" value="UER00017"/>
</dbReference>
<evidence type="ECO:0000256" key="7">
    <source>
        <dbReference type="ARBA" id="ARBA00022915"/>
    </source>
</evidence>
<evidence type="ECO:0000256" key="15">
    <source>
        <dbReference type="PIRSR" id="PIRSR001365-2"/>
    </source>
</evidence>
<evidence type="ECO:0000256" key="3">
    <source>
        <dbReference type="ARBA" id="ARBA00007592"/>
    </source>
</evidence>
<dbReference type="PROSITE" id="PS00665">
    <property type="entry name" value="DHDPS_1"/>
    <property type="match status" value="1"/>
</dbReference>
<dbReference type="PRINTS" id="PR00146">
    <property type="entry name" value="DHPICSNTHASE"/>
</dbReference>
<gene>
    <name evidence="12" type="primary">dapA</name>
    <name evidence="16" type="ORF">GA0070616_4115</name>
</gene>
<evidence type="ECO:0000256" key="11">
    <source>
        <dbReference type="ARBA" id="ARBA00047836"/>
    </source>
</evidence>
<comment type="function">
    <text evidence="1 12">Catalyzes the condensation of (S)-aspartate-beta-semialdehyde [(S)-ASA] and pyruvate to 4-hydroxy-tetrahydrodipicolinate (HTPA).</text>
</comment>
<dbReference type="NCBIfam" id="TIGR00674">
    <property type="entry name" value="dapA"/>
    <property type="match status" value="1"/>
</dbReference>
<dbReference type="GO" id="GO:0005829">
    <property type="term" value="C:cytosol"/>
    <property type="evidence" value="ECO:0007669"/>
    <property type="project" value="TreeGrafter"/>
</dbReference>
<dbReference type="AlphaFoldDB" id="A0A1C6SMI8"/>
<dbReference type="STRING" id="145857.GA0070616_4115"/>
<feature type="binding site" evidence="12 15">
    <location>
        <position position="217"/>
    </location>
    <ligand>
        <name>pyruvate</name>
        <dbReference type="ChEBI" id="CHEBI:15361"/>
    </ligand>
</feature>
<evidence type="ECO:0000256" key="8">
    <source>
        <dbReference type="ARBA" id="ARBA00023154"/>
    </source>
</evidence>
<keyword evidence="10 12" id="KW-0704">Schiff base</keyword>
<dbReference type="GO" id="GO:0019877">
    <property type="term" value="P:diaminopimelate biosynthetic process"/>
    <property type="evidence" value="ECO:0007669"/>
    <property type="project" value="UniProtKB-UniRule"/>
</dbReference>
<comment type="subcellular location">
    <subcellularLocation>
        <location evidence="12">Cytoplasm</location>
    </subcellularLocation>
</comment>
<comment type="subunit">
    <text evidence="12">Homotetramer; dimer of dimers.</text>
</comment>
<dbReference type="PROSITE" id="PS00666">
    <property type="entry name" value="DHDPS_2"/>
    <property type="match status" value="1"/>
</dbReference>
<evidence type="ECO:0000256" key="13">
    <source>
        <dbReference type="PIRNR" id="PIRNR001365"/>
    </source>
</evidence>
<evidence type="ECO:0000313" key="16">
    <source>
        <dbReference type="EMBL" id="SCL30647.1"/>
    </source>
</evidence>
<dbReference type="Gene3D" id="3.20.20.70">
    <property type="entry name" value="Aldolase class I"/>
    <property type="match status" value="1"/>
</dbReference>
<dbReference type="SUPFAM" id="SSF51569">
    <property type="entry name" value="Aldolase"/>
    <property type="match status" value="1"/>
</dbReference>
<keyword evidence="17" id="KW-1185">Reference proteome</keyword>
<dbReference type="EMBL" id="FMHT01000003">
    <property type="protein sequence ID" value="SCL30647.1"/>
    <property type="molecule type" value="Genomic_DNA"/>
</dbReference>
<evidence type="ECO:0000256" key="9">
    <source>
        <dbReference type="ARBA" id="ARBA00023239"/>
    </source>
</evidence>
<evidence type="ECO:0000256" key="2">
    <source>
        <dbReference type="ARBA" id="ARBA00005120"/>
    </source>
</evidence>
<evidence type="ECO:0000256" key="4">
    <source>
        <dbReference type="ARBA" id="ARBA00012086"/>
    </source>
</evidence>
<dbReference type="InterPro" id="IPR020625">
    <property type="entry name" value="Schiff_base-form_aldolases_AS"/>
</dbReference>
<dbReference type="GO" id="GO:0008840">
    <property type="term" value="F:4-hydroxy-tetrahydrodipicolinate synthase activity"/>
    <property type="evidence" value="ECO:0007669"/>
    <property type="project" value="UniProtKB-UniRule"/>
</dbReference>
<dbReference type="PANTHER" id="PTHR12128:SF66">
    <property type="entry name" value="4-HYDROXY-2-OXOGLUTARATE ALDOLASE, MITOCHONDRIAL"/>
    <property type="match status" value="1"/>
</dbReference>
<keyword evidence="6 12" id="KW-0028">Amino-acid biosynthesis</keyword>
<dbReference type="PANTHER" id="PTHR12128">
    <property type="entry name" value="DIHYDRODIPICOLINATE SYNTHASE"/>
    <property type="match status" value="1"/>
</dbReference>
<evidence type="ECO:0000256" key="12">
    <source>
        <dbReference type="HAMAP-Rule" id="MF_00418"/>
    </source>
</evidence>
<feature type="site" description="Part of a proton relay during catalysis" evidence="12">
    <location>
        <position position="60"/>
    </location>
</feature>
<dbReference type="CDD" id="cd00950">
    <property type="entry name" value="DHDPS"/>
    <property type="match status" value="1"/>
</dbReference>
<protein>
    <recommendedName>
        <fullName evidence="4 12">4-hydroxy-tetrahydrodipicolinate synthase</fullName>
        <shortName evidence="12">HTPA synthase</shortName>
        <ecNumber evidence="4 12">4.3.3.7</ecNumber>
    </recommendedName>
</protein>
<evidence type="ECO:0000256" key="14">
    <source>
        <dbReference type="PIRSR" id="PIRSR001365-1"/>
    </source>
</evidence>
<dbReference type="RefSeq" id="WP_091085353.1">
    <property type="nucleotide sequence ID" value="NZ_FMHT01000003.1"/>
</dbReference>
<feature type="active site" description="Proton donor/acceptor" evidence="12 14">
    <location>
        <position position="149"/>
    </location>
</feature>
<keyword evidence="7 12" id="KW-0220">Diaminopimelate biosynthesis</keyword>
<proteinExistence type="inferred from homology"/>
<keyword evidence="5 12" id="KW-0963">Cytoplasm</keyword>
<accession>A0A1C6SMI8</accession>
<dbReference type="PIRSF" id="PIRSF001365">
    <property type="entry name" value="DHDPS"/>
    <property type="match status" value="1"/>
</dbReference>
<dbReference type="InterPro" id="IPR013785">
    <property type="entry name" value="Aldolase_TIM"/>
</dbReference>
<comment type="caution">
    <text evidence="12">Was originally thought to be a dihydrodipicolinate synthase (DHDPS), catalyzing the condensation of (S)-aspartate-beta-semialdehyde [(S)-ASA] and pyruvate to dihydrodipicolinate (DHDP). However, it was shown in E.coli that the product of the enzymatic reaction is not dihydrodipicolinate but in fact (4S)-4-hydroxy-2,3,4,5-tetrahydro-(2S)-dipicolinic acid (HTPA), and that the consecutive dehydration reaction leading to DHDP is not spontaneous but catalyzed by DapB.</text>
</comment>
<dbReference type="HAMAP" id="MF_00418">
    <property type="entry name" value="DapA"/>
    <property type="match status" value="1"/>
</dbReference>
<evidence type="ECO:0000256" key="10">
    <source>
        <dbReference type="ARBA" id="ARBA00023270"/>
    </source>
</evidence>
<dbReference type="InterPro" id="IPR002220">
    <property type="entry name" value="DapA-like"/>
</dbReference>
<feature type="active site" description="Schiff-base intermediate with substrate" evidence="12 14">
    <location>
        <position position="177"/>
    </location>
</feature>
<dbReference type="SMART" id="SM01130">
    <property type="entry name" value="DHDPS"/>
    <property type="match status" value="1"/>
</dbReference>
<evidence type="ECO:0000256" key="6">
    <source>
        <dbReference type="ARBA" id="ARBA00022605"/>
    </source>
</evidence>
<evidence type="ECO:0000256" key="1">
    <source>
        <dbReference type="ARBA" id="ARBA00003294"/>
    </source>
</evidence>
<evidence type="ECO:0000256" key="5">
    <source>
        <dbReference type="ARBA" id="ARBA00022490"/>
    </source>
</evidence>
<comment type="similarity">
    <text evidence="3 12 13">Belongs to the DapA family.</text>
</comment>
<feature type="site" description="Part of a proton relay during catalysis" evidence="12">
    <location>
        <position position="123"/>
    </location>
</feature>
<dbReference type="Proteomes" id="UP000199699">
    <property type="component" value="Unassembled WGS sequence"/>
</dbReference>
<dbReference type="Pfam" id="PF00701">
    <property type="entry name" value="DHDPS"/>
    <property type="match status" value="1"/>
</dbReference>
<dbReference type="EC" id="4.3.3.7" evidence="4 12"/>
<keyword evidence="8 12" id="KW-0457">Lysine biosynthesis</keyword>
<comment type="catalytic activity">
    <reaction evidence="11 12">
        <text>L-aspartate 4-semialdehyde + pyruvate = (2S,4S)-4-hydroxy-2,3,4,5-tetrahydrodipicolinate + H2O + H(+)</text>
        <dbReference type="Rhea" id="RHEA:34171"/>
        <dbReference type="ChEBI" id="CHEBI:15361"/>
        <dbReference type="ChEBI" id="CHEBI:15377"/>
        <dbReference type="ChEBI" id="CHEBI:15378"/>
        <dbReference type="ChEBI" id="CHEBI:67139"/>
        <dbReference type="ChEBI" id="CHEBI:537519"/>
        <dbReference type="EC" id="4.3.3.7"/>
    </reaction>
</comment>
<sequence>MTHDHPDTPARAASRPFGRLITAMVTPFTADGALDLDGAARLAAHLVDEQGNDALVLNGTTGESPTTTDAEKERLVRAVVEAVGDRARILAGVGTNDTRHTIELAAAAEKAGAHGLLVVTPYYNKPPQAGLLRHFTAVADATGLPVMLYDIPHRAGVPIETETLVRLAEHGRIVAVKDAKNDLTATSWVTSRSSLAFYSGDDSCTLPALAVGCVGVVGTSTHFTGVQTKRMIEAYDAGDNAAALALHRQLLPLYTGIFRTQGVILVKAGLTATGLPAGPVRSPLVDATADQLAQLRADCAAAGLALPE</sequence>
<name>A0A1C6SMI8_9ACTN</name>